<keyword evidence="7" id="KW-0238">DNA-binding</keyword>
<dbReference type="STRING" id="1423774.FD31_GL001355"/>
<feature type="region of interest" description="Disordered" evidence="10">
    <location>
        <begin position="240"/>
        <end position="318"/>
    </location>
</feature>
<comment type="similarity">
    <text evidence="2">Belongs to the FtsK/SpoIIIE/SftA family.</text>
</comment>
<evidence type="ECO:0000313" key="13">
    <source>
        <dbReference type="EMBL" id="KRM15123.1"/>
    </source>
</evidence>
<dbReference type="GO" id="GO:0016020">
    <property type="term" value="C:membrane"/>
    <property type="evidence" value="ECO:0007669"/>
    <property type="project" value="UniProtKB-SubCell"/>
</dbReference>
<dbReference type="SUPFAM" id="SSF52540">
    <property type="entry name" value="P-loop containing nucleoside triphosphate hydrolases"/>
    <property type="match status" value="1"/>
</dbReference>
<protein>
    <recommendedName>
        <fullName evidence="3">DNA translocase FtsK</fullName>
    </recommendedName>
</protein>
<dbReference type="Pfam" id="PF01580">
    <property type="entry name" value="FtsK_SpoIIIE"/>
    <property type="match status" value="1"/>
</dbReference>
<gene>
    <name evidence="13" type="ORF">FD31_GL001355</name>
</gene>
<dbReference type="Pfam" id="PF17854">
    <property type="entry name" value="FtsK_alpha"/>
    <property type="match status" value="1"/>
</dbReference>
<keyword evidence="11" id="KW-1133">Transmembrane helix</keyword>
<dbReference type="PROSITE" id="PS50901">
    <property type="entry name" value="FTSK"/>
    <property type="match status" value="1"/>
</dbReference>
<dbReference type="InterPro" id="IPR002543">
    <property type="entry name" value="FtsK_dom"/>
</dbReference>
<dbReference type="EMBL" id="AZFV01000026">
    <property type="protein sequence ID" value="KRM15123.1"/>
    <property type="molecule type" value="Genomic_DNA"/>
</dbReference>
<comment type="caution">
    <text evidence="13">The sequence shown here is derived from an EMBL/GenBank/DDBJ whole genome shotgun (WGS) entry which is preliminary data.</text>
</comment>
<dbReference type="Gene3D" id="3.40.50.300">
    <property type="entry name" value="P-loop containing nucleotide triphosphate hydrolases"/>
    <property type="match status" value="1"/>
</dbReference>
<dbReference type="PANTHER" id="PTHR22683">
    <property type="entry name" value="SPORULATION PROTEIN RELATED"/>
    <property type="match status" value="1"/>
</dbReference>
<dbReference type="Gene3D" id="1.10.10.10">
    <property type="entry name" value="Winged helix-like DNA-binding domain superfamily/Winged helix DNA-binding domain"/>
    <property type="match status" value="1"/>
</dbReference>
<evidence type="ECO:0000256" key="10">
    <source>
        <dbReference type="SAM" id="MobiDB-lite"/>
    </source>
</evidence>
<keyword evidence="11" id="KW-0812">Transmembrane</keyword>
<dbReference type="InterPro" id="IPR003593">
    <property type="entry name" value="AAA+_ATPase"/>
</dbReference>
<evidence type="ECO:0000256" key="6">
    <source>
        <dbReference type="ARBA" id="ARBA00022840"/>
    </source>
</evidence>
<dbReference type="SMART" id="SM00843">
    <property type="entry name" value="Ftsk_gamma"/>
    <property type="match status" value="1"/>
</dbReference>
<dbReference type="InterPro" id="IPR036388">
    <property type="entry name" value="WH-like_DNA-bd_sf"/>
</dbReference>
<organism evidence="13 14">
    <name type="scientific">Companilactobacillus nantensis DSM 16982</name>
    <dbReference type="NCBI Taxonomy" id="1423774"/>
    <lineage>
        <taxon>Bacteria</taxon>
        <taxon>Bacillati</taxon>
        <taxon>Bacillota</taxon>
        <taxon>Bacilli</taxon>
        <taxon>Lactobacillales</taxon>
        <taxon>Lactobacillaceae</taxon>
        <taxon>Companilactobacillus</taxon>
    </lineage>
</organism>
<proteinExistence type="inferred from homology"/>
<evidence type="ECO:0000256" key="2">
    <source>
        <dbReference type="ARBA" id="ARBA00006474"/>
    </source>
</evidence>
<feature type="transmembrane region" description="Helical" evidence="11">
    <location>
        <begin position="90"/>
        <end position="114"/>
    </location>
</feature>
<evidence type="ECO:0000313" key="14">
    <source>
        <dbReference type="Proteomes" id="UP000051302"/>
    </source>
</evidence>
<keyword evidence="14" id="KW-1185">Reference proteome</keyword>
<dbReference type="AlphaFoldDB" id="A0A0R1WJI2"/>
<feature type="binding site" evidence="9">
    <location>
        <begin position="469"/>
        <end position="476"/>
    </location>
    <ligand>
        <name>ATP</name>
        <dbReference type="ChEBI" id="CHEBI:30616"/>
    </ligand>
</feature>
<evidence type="ECO:0000256" key="3">
    <source>
        <dbReference type="ARBA" id="ARBA00020887"/>
    </source>
</evidence>
<keyword evidence="6 9" id="KW-0067">ATP-binding</keyword>
<dbReference type="GO" id="GO:0005524">
    <property type="term" value="F:ATP binding"/>
    <property type="evidence" value="ECO:0007669"/>
    <property type="project" value="UniProtKB-UniRule"/>
</dbReference>
<keyword evidence="11" id="KW-0472">Membrane</keyword>
<feature type="compositionally biased region" description="Basic and acidic residues" evidence="10">
    <location>
        <begin position="294"/>
        <end position="310"/>
    </location>
</feature>
<dbReference type="SUPFAM" id="SSF46785">
    <property type="entry name" value="Winged helix' DNA-binding domain"/>
    <property type="match status" value="1"/>
</dbReference>
<sequence length="799" mass="87939">MVRKKASATPRKRKKTVDNSRLIRSLVSLLWIILSVLGLFKFGIVGKTFDNLYRIFVGDSYPVLLIVSIFIGAVIIATGRIPVMTPKRSFGLLFIYLGSLIILHGIFFSSMSLYHNYNLVTWNTLAADMTQVSVDGSVGGGMIGSYLYSFFMPMFSSIGTYFVTALIIFIGVLMLFNVTMKQVSIVTTDLLVKCKHLALKLKDIISGHYNNYVDNRKTPRQKTAPTAKSTYEAPEVTRDGSKIADGLGSFQSHDETPEEDFKIEGVPQASPTVTPEVDDTKTADVLSKPYGIDGTKDKDLPDPVSSKKTEGTVNNDDYKLPTTDLLKQVPQTDQTSEVHLIEENKDKLRQTFKSFGVDVEVKKASLGPTITKYEVQPAVGVKVSKIVNLADDLALALAAKDIRIEAPIPGKPFVGIEVPNKTTSTVSFRDITERQKDKTHPLVVPLGKDVSGNIIEADITKMPHLLIAGSTGSGKSVAINTIITGILMKAKPNEVKLILIDPKMVELNVYNGIPQLLIPVVTDARRAAGALQKAVKEMERRYKLFAETSHRNIGEYNDDVDKFNKTAADEDKMERLPYVVVIVDELSDLMMVAGHEVEAAIVRLAQMARAAGLHIIIATQRPSVDVITGLIKANIPSRIAFAVSSGVDSRTILDSVGAEKLLGRGDMLFQPIGKSKPVRLQGAYISESEVENVVKFVSEQQQAEYDEDMIPTDVDEGGSDGDKPEDEYWEDAVELIVKQQSASVSMLQRRFAIGYNRAARMVDEMENRGIVGPSEGSKPRKVLITPEQLETIRKNQVKN</sequence>
<dbReference type="InterPro" id="IPR050206">
    <property type="entry name" value="FtsK/SpoIIIE/SftA"/>
</dbReference>
<dbReference type="GO" id="GO:0003677">
    <property type="term" value="F:DNA binding"/>
    <property type="evidence" value="ECO:0007669"/>
    <property type="project" value="UniProtKB-KW"/>
</dbReference>
<dbReference type="InterPro" id="IPR041027">
    <property type="entry name" value="FtsK_alpha"/>
</dbReference>
<dbReference type="RefSeq" id="WP_057892766.1">
    <property type="nucleotide sequence ID" value="NZ_AZFV01000026.1"/>
</dbReference>
<dbReference type="InterPro" id="IPR036390">
    <property type="entry name" value="WH_DNA-bd_sf"/>
</dbReference>
<comment type="subunit">
    <text evidence="8">Homohexamer. Forms a ring that surrounds DNA.</text>
</comment>
<feature type="domain" description="FtsK" evidence="12">
    <location>
        <begin position="452"/>
        <end position="650"/>
    </location>
</feature>
<dbReference type="InterPro" id="IPR018541">
    <property type="entry name" value="Ftsk_gamma"/>
</dbReference>
<evidence type="ECO:0000256" key="8">
    <source>
        <dbReference type="ARBA" id="ARBA00025923"/>
    </source>
</evidence>
<keyword evidence="5" id="KW-0159">Chromosome partition</keyword>
<comment type="subcellular location">
    <subcellularLocation>
        <location evidence="1">Membrane</location>
        <topology evidence="1">Multi-pass membrane protein</topology>
    </subcellularLocation>
</comment>
<dbReference type="Pfam" id="PF09397">
    <property type="entry name" value="FtsK_gamma"/>
    <property type="match status" value="1"/>
</dbReference>
<name>A0A0R1WJI2_9LACO</name>
<dbReference type="Proteomes" id="UP000051302">
    <property type="component" value="Unassembled WGS sequence"/>
</dbReference>
<dbReference type="PANTHER" id="PTHR22683:SF41">
    <property type="entry name" value="DNA TRANSLOCASE FTSK"/>
    <property type="match status" value="1"/>
</dbReference>
<evidence type="ECO:0000256" key="11">
    <source>
        <dbReference type="SAM" id="Phobius"/>
    </source>
</evidence>
<feature type="transmembrane region" description="Helical" evidence="11">
    <location>
        <begin position="60"/>
        <end position="78"/>
    </location>
</feature>
<keyword evidence="4 9" id="KW-0547">Nucleotide-binding</keyword>
<evidence type="ECO:0000256" key="4">
    <source>
        <dbReference type="ARBA" id="ARBA00022741"/>
    </source>
</evidence>
<dbReference type="CDD" id="cd01127">
    <property type="entry name" value="TrwB_TraG_TraD_VirD4"/>
    <property type="match status" value="1"/>
</dbReference>
<dbReference type="GO" id="GO:0007059">
    <property type="term" value="P:chromosome segregation"/>
    <property type="evidence" value="ECO:0007669"/>
    <property type="project" value="UniProtKB-KW"/>
</dbReference>
<dbReference type="PATRIC" id="fig|1423774.3.peg.1407"/>
<keyword evidence="13" id="KW-0131">Cell cycle</keyword>
<evidence type="ECO:0000259" key="12">
    <source>
        <dbReference type="PROSITE" id="PS50901"/>
    </source>
</evidence>
<feature type="compositionally biased region" description="Basic and acidic residues" evidence="10">
    <location>
        <begin position="252"/>
        <end position="263"/>
    </location>
</feature>
<feature type="transmembrane region" description="Helical" evidence="11">
    <location>
        <begin position="21"/>
        <end position="40"/>
    </location>
</feature>
<accession>A0A0R1WJI2</accession>
<evidence type="ECO:0000256" key="7">
    <source>
        <dbReference type="ARBA" id="ARBA00023125"/>
    </source>
</evidence>
<reference evidence="13 14" key="1">
    <citation type="journal article" date="2015" name="Genome Announc.">
        <title>Expanding the biotechnology potential of lactobacilli through comparative genomics of 213 strains and associated genera.</title>
        <authorList>
            <person name="Sun Z."/>
            <person name="Harris H.M."/>
            <person name="McCann A."/>
            <person name="Guo C."/>
            <person name="Argimon S."/>
            <person name="Zhang W."/>
            <person name="Yang X."/>
            <person name="Jeffery I.B."/>
            <person name="Cooney J.C."/>
            <person name="Kagawa T.F."/>
            <person name="Liu W."/>
            <person name="Song Y."/>
            <person name="Salvetti E."/>
            <person name="Wrobel A."/>
            <person name="Rasinkangas P."/>
            <person name="Parkhill J."/>
            <person name="Rea M.C."/>
            <person name="O'Sullivan O."/>
            <person name="Ritari J."/>
            <person name="Douillard F.P."/>
            <person name="Paul Ross R."/>
            <person name="Yang R."/>
            <person name="Briner A.E."/>
            <person name="Felis G.E."/>
            <person name="de Vos W.M."/>
            <person name="Barrangou R."/>
            <person name="Klaenhammer T.R."/>
            <person name="Caufield P.W."/>
            <person name="Cui Y."/>
            <person name="Zhang H."/>
            <person name="O'Toole P.W."/>
        </authorList>
    </citation>
    <scope>NUCLEOTIDE SEQUENCE [LARGE SCALE GENOMIC DNA]</scope>
    <source>
        <strain evidence="13 14">DSM 16982</strain>
    </source>
</reference>
<feature type="transmembrane region" description="Helical" evidence="11">
    <location>
        <begin position="158"/>
        <end position="176"/>
    </location>
</feature>
<evidence type="ECO:0000256" key="5">
    <source>
        <dbReference type="ARBA" id="ARBA00022829"/>
    </source>
</evidence>
<dbReference type="InterPro" id="IPR027417">
    <property type="entry name" value="P-loop_NTPase"/>
</dbReference>
<keyword evidence="13" id="KW-0132">Cell division</keyword>
<dbReference type="GO" id="GO:0051301">
    <property type="term" value="P:cell division"/>
    <property type="evidence" value="ECO:0007669"/>
    <property type="project" value="UniProtKB-KW"/>
</dbReference>
<dbReference type="SMART" id="SM00382">
    <property type="entry name" value="AAA"/>
    <property type="match status" value="1"/>
</dbReference>
<dbReference type="Gene3D" id="3.30.980.40">
    <property type="match status" value="1"/>
</dbReference>
<feature type="transmembrane region" description="Helical" evidence="11">
    <location>
        <begin position="134"/>
        <end position="151"/>
    </location>
</feature>
<evidence type="ECO:0000256" key="1">
    <source>
        <dbReference type="ARBA" id="ARBA00004141"/>
    </source>
</evidence>
<evidence type="ECO:0000256" key="9">
    <source>
        <dbReference type="PROSITE-ProRule" id="PRU00289"/>
    </source>
</evidence>